<dbReference type="AlphaFoldDB" id="A0A0B2V8I5"/>
<accession>A0A0B2V8I5</accession>
<gene>
    <name evidence="3" type="ORF">Tcan_05039</name>
</gene>
<name>A0A0B2V8I5_TOXCA</name>
<evidence type="ECO:0000256" key="1">
    <source>
        <dbReference type="SAM" id="MobiDB-lite"/>
    </source>
</evidence>
<keyword evidence="2" id="KW-1133">Transmembrane helix</keyword>
<comment type="caution">
    <text evidence="3">The sequence shown here is derived from an EMBL/GenBank/DDBJ whole genome shotgun (WGS) entry which is preliminary data.</text>
</comment>
<evidence type="ECO:0000313" key="4">
    <source>
        <dbReference type="Proteomes" id="UP000031036"/>
    </source>
</evidence>
<keyword evidence="4" id="KW-1185">Reference proteome</keyword>
<protein>
    <submittedName>
        <fullName evidence="3">Uncharacterized protein</fullName>
    </submittedName>
</protein>
<organism evidence="3 4">
    <name type="scientific">Toxocara canis</name>
    <name type="common">Canine roundworm</name>
    <dbReference type="NCBI Taxonomy" id="6265"/>
    <lineage>
        <taxon>Eukaryota</taxon>
        <taxon>Metazoa</taxon>
        <taxon>Ecdysozoa</taxon>
        <taxon>Nematoda</taxon>
        <taxon>Chromadorea</taxon>
        <taxon>Rhabditida</taxon>
        <taxon>Spirurina</taxon>
        <taxon>Ascaridomorpha</taxon>
        <taxon>Ascaridoidea</taxon>
        <taxon>Toxocaridae</taxon>
        <taxon>Toxocara</taxon>
    </lineage>
</organism>
<sequence length="196" mass="22737">MDRFAPCYWCVFFCMHMLAILLLFALTSRNDGFHNPNWRSEGRRGRSTAKLKVARRNVGLELRARADELAIKPVVFLLQFRTLFRVPCYSRIRSLRYENVSAKSRALRLVSAALKTHPRARDGNLTAQNGGRDDRAHIKRANVTSSYGRGNEATQMKCNVVEKESRRFRRYHLFYSLNRCNVVIEVFSCNARTAYI</sequence>
<feature type="region of interest" description="Disordered" evidence="1">
    <location>
        <begin position="121"/>
        <end position="149"/>
    </location>
</feature>
<dbReference type="EMBL" id="JPKZ01002217">
    <property type="protein sequence ID" value="KHN77834.1"/>
    <property type="molecule type" value="Genomic_DNA"/>
</dbReference>
<evidence type="ECO:0000313" key="3">
    <source>
        <dbReference type="EMBL" id="KHN77834.1"/>
    </source>
</evidence>
<proteinExistence type="predicted"/>
<evidence type="ECO:0000256" key="2">
    <source>
        <dbReference type="SAM" id="Phobius"/>
    </source>
</evidence>
<keyword evidence="2" id="KW-0812">Transmembrane</keyword>
<dbReference type="Proteomes" id="UP000031036">
    <property type="component" value="Unassembled WGS sequence"/>
</dbReference>
<keyword evidence="2" id="KW-0472">Membrane</keyword>
<feature type="transmembrane region" description="Helical" evidence="2">
    <location>
        <begin position="7"/>
        <end position="26"/>
    </location>
</feature>
<reference evidence="3 4" key="1">
    <citation type="submission" date="2014-11" db="EMBL/GenBank/DDBJ databases">
        <title>Genetic blueprint of the zoonotic pathogen Toxocara canis.</title>
        <authorList>
            <person name="Zhu X.-Q."/>
            <person name="Korhonen P.K."/>
            <person name="Cai H."/>
            <person name="Young N.D."/>
            <person name="Nejsum P."/>
            <person name="von Samson-Himmelstjerna G."/>
            <person name="Boag P.R."/>
            <person name="Tan P."/>
            <person name="Li Q."/>
            <person name="Min J."/>
            <person name="Yang Y."/>
            <person name="Wang X."/>
            <person name="Fang X."/>
            <person name="Hall R.S."/>
            <person name="Hofmann A."/>
            <person name="Sternberg P.W."/>
            <person name="Jex A.R."/>
            <person name="Gasser R.B."/>
        </authorList>
    </citation>
    <scope>NUCLEOTIDE SEQUENCE [LARGE SCALE GENOMIC DNA]</scope>
    <source>
        <strain evidence="3">PN_DK_2014</strain>
    </source>
</reference>